<evidence type="ECO:0000313" key="4">
    <source>
        <dbReference type="Proteomes" id="UP001239445"/>
    </source>
</evidence>
<accession>A0AAJ0BL05</accession>
<keyword evidence="2" id="KW-0812">Transmembrane</keyword>
<dbReference type="Proteomes" id="UP001239445">
    <property type="component" value="Unassembled WGS sequence"/>
</dbReference>
<feature type="compositionally biased region" description="Basic and acidic residues" evidence="1">
    <location>
        <begin position="57"/>
        <end position="66"/>
    </location>
</feature>
<keyword evidence="2" id="KW-1133">Transmembrane helix</keyword>
<feature type="region of interest" description="Disordered" evidence="1">
    <location>
        <begin position="57"/>
        <end position="77"/>
    </location>
</feature>
<comment type="caution">
    <text evidence="3">The sequence shown here is derived from an EMBL/GenBank/DDBJ whole genome shotgun (WGS) entry which is preliminary data.</text>
</comment>
<gene>
    <name evidence="3" type="ORF">QBC47DRAFT_370989</name>
</gene>
<feature type="transmembrane region" description="Helical" evidence="2">
    <location>
        <begin position="7"/>
        <end position="30"/>
    </location>
</feature>
<keyword evidence="4" id="KW-1185">Reference proteome</keyword>
<evidence type="ECO:0008006" key="5">
    <source>
        <dbReference type="Google" id="ProtNLM"/>
    </source>
</evidence>
<reference evidence="3" key="1">
    <citation type="submission" date="2023-06" db="EMBL/GenBank/DDBJ databases">
        <title>Genome-scale phylogeny and comparative genomics of the fungal order Sordariales.</title>
        <authorList>
            <consortium name="Lawrence Berkeley National Laboratory"/>
            <person name="Hensen N."/>
            <person name="Bonometti L."/>
            <person name="Westerberg I."/>
            <person name="Brannstrom I.O."/>
            <person name="Guillou S."/>
            <person name="Cros-Aarteil S."/>
            <person name="Calhoun S."/>
            <person name="Haridas S."/>
            <person name="Kuo A."/>
            <person name="Mondo S."/>
            <person name="Pangilinan J."/>
            <person name="Riley R."/>
            <person name="Labutti K."/>
            <person name="Andreopoulos B."/>
            <person name="Lipzen A."/>
            <person name="Chen C."/>
            <person name="Yanf M."/>
            <person name="Daum C."/>
            <person name="Ng V."/>
            <person name="Clum A."/>
            <person name="Steindorff A."/>
            <person name="Ohm R."/>
            <person name="Martin F."/>
            <person name="Silar P."/>
            <person name="Natvig D."/>
            <person name="Lalanne C."/>
            <person name="Gautier V."/>
            <person name="Ament-Velasquez S.L."/>
            <person name="Kruys A."/>
            <person name="Hutchinson M.I."/>
            <person name="Powell A.J."/>
            <person name="Barry K."/>
            <person name="Miller A.N."/>
            <person name="Grigoriev I.V."/>
            <person name="Debuchy R."/>
            <person name="Gladieux P."/>
            <person name="Thoren M.H."/>
            <person name="Johannesson H."/>
        </authorList>
    </citation>
    <scope>NUCLEOTIDE SEQUENCE</scope>
    <source>
        <strain evidence="3">PSN4</strain>
    </source>
</reference>
<name>A0AAJ0BL05_9PEZI</name>
<evidence type="ECO:0000313" key="3">
    <source>
        <dbReference type="EMBL" id="KAK1759049.1"/>
    </source>
</evidence>
<keyword evidence="2" id="KW-0472">Membrane</keyword>
<protein>
    <recommendedName>
        <fullName evidence="5">Mitochondrial phosphate carrier protein</fullName>
    </recommendedName>
</protein>
<dbReference type="EMBL" id="MU839828">
    <property type="protein sequence ID" value="KAK1759049.1"/>
    <property type="molecule type" value="Genomic_DNA"/>
</dbReference>
<evidence type="ECO:0000256" key="1">
    <source>
        <dbReference type="SAM" id="MobiDB-lite"/>
    </source>
</evidence>
<evidence type="ECO:0000256" key="2">
    <source>
        <dbReference type="SAM" id="Phobius"/>
    </source>
</evidence>
<dbReference type="PANTHER" id="PTHR40135">
    <property type="entry name" value="MITOCHONDRIAL PHOSPHATE CARRIER PROTEIN"/>
    <property type="match status" value="1"/>
</dbReference>
<proteinExistence type="predicted"/>
<sequence length="77" mass="8764">MTFITRIVSVTNFVVASSALAFQVGVLYPWHKQLDQDFEKLRVEHLKVLEAAGKKSEVPSHEEQKGVRSMLSGLWKH</sequence>
<dbReference type="PANTHER" id="PTHR40135:SF1">
    <property type="entry name" value="MITOCHONDRIAL PHOSPHATE CARRIER PROTEIN"/>
    <property type="match status" value="1"/>
</dbReference>
<organism evidence="3 4">
    <name type="scientific">Echria macrotheca</name>
    <dbReference type="NCBI Taxonomy" id="438768"/>
    <lineage>
        <taxon>Eukaryota</taxon>
        <taxon>Fungi</taxon>
        <taxon>Dikarya</taxon>
        <taxon>Ascomycota</taxon>
        <taxon>Pezizomycotina</taxon>
        <taxon>Sordariomycetes</taxon>
        <taxon>Sordariomycetidae</taxon>
        <taxon>Sordariales</taxon>
        <taxon>Schizotheciaceae</taxon>
        <taxon>Echria</taxon>
    </lineage>
</organism>
<dbReference type="AlphaFoldDB" id="A0AAJ0BL05"/>